<dbReference type="Gene3D" id="3.40.50.1820">
    <property type="entry name" value="alpha/beta hydrolase"/>
    <property type="match status" value="1"/>
</dbReference>
<keyword evidence="2" id="KW-1015">Disulfide bond</keyword>
<evidence type="ECO:0000256" key="3">
    <source>
        <dbReference type="SAM" id="SignalP"/>
    </source>
</evidence>
<dbReference type="GO" id="GO:0052689">
    <property type="term" value="F:carboxylic ester hydrolase activity"/>
    <property type="evidence" value="ECO:0007669"/>
    <property type="project" value="UniProtKB-ARBA"/>
</dbReference>
<name>A0A5N5QJI2_9AGAM</name>
<evidence type="ECO:0000256" key="2">
    <source>
        <dbReference type="ARBA" id="ARBA00023157"/>
    </source>
</evidence>
<keyword evidence="1" id="KW-0378">Hydrolase</keyword>
<evidence type="ECO:0000313" key="5">
    <source>
        <dbReference type="Proteomes" id="UP000383932"/>
    </source>
</evidence>
<dbReference type="EMBL" id="SSOP01000097">
    <property type="protein sequence ID" value="KAB5591616.1"/>
    <property type="molecule type" value="Genomic_DNA"/>
</dbReference>
<dbReference type="InterPro" id="IPR000675">
    <property type="entry name" value="Cutinase/axe"/>
</dbReference>
<keyword evidence="3" id="KW-0732">Signal</keyword>
<gene>
    <name evidence="4" type="ORF">CTheo_4964</name>
</gene>
<proteinExistence type="predicted"/>
<organism evidence="4 5">
    <name type="scientific">Ceratobasidium theobromae</name>
    <dbReference type="NCBI Taxonomy" id="1582974"/>
    <lineage>
        <taxon>Eukaryota</taxon>
        <taxon>Fungi</taxon>
        <taxon>Dikarya</taxon>
        <taxon>Basidiomycota</taxon>
        <taxon>Agaricomycotina</taxon>
        <taxon>Agaricomycetes</taxon>
        <taxon>Cantharellales</taxon>
        <taxon>Ceratobasidiaceae</taxon>
        <taxon>Ceratobasidium</taxon>
    </lineage>
</organism>
<dbReference type="Pfam" id="PF01083">
    <property type="entry name" value="Cutinase"/>
    <property type="match status" value="1"/>
</dbReference>
<dbReference type="OrthoDB" id="3225429at2759"/>
<dbReference type="PANTHER" id="PTHR33630:SF9">
    <property type="entry name" value="CUTINASE 4"/>
    <property type="match status" value="1"/>
</dbReference>
<reference evidence="4 5" key="1">
    <citation type="journal article" date="2019" name="Fungal Biol. Biotechnol.">
        <title>Draft genome sequence of fastidious pathogen Ceratobasidium theobromae, which causes vascular-streak dieback in Theobroma cacao.</title>
        <authorList>
            <person name="Ali S.S."/>
            <person name="Asman A."/>
            <person name="Shao J."/>
            <person name="Firmansyah A.P."/>
            <person name="Susilo A.W."/>
            <person name="Rosmana A."/>
            <person name="McMahon P."/>
            <person name="Junaid M."/>
            <person name="Guest D."/>
            <person name="Kheng T.Y."/>
            <person name="Meinhardt L.W."/>
            <person name="Bailey B.A."/>
        </authorList>
    </citation>
    <scope>NUCLEOTIDE SEQUENCE [LARGE SCALE GENOMIC DNA]</scope>
    <source>
        <strain evidence="4 5">CT2</strain>
    </source>
</reference>
<feature type="signal peptide" evidence="3">
    <location>
        <begin position="1"/>
        <end position="18"/>
    </location>
</feature>
<keyword evidence="5" id="KW-1185">Reference proteome</keyword>
<dbReference type="PANTHER" id="PTHR33630">
    <property type="entry name" value="CUTINASE RV1984C-RELATED-RELATED"/>
    <property type="match status" value="1"/>
</dbReference>
<dbReference type="SUPFAM" id="SSF53474">
    <property type="entry name" value="alpha/beta-Hydrolases"/>
    <property type="match status" value="1"/>
</dbReference>
<protein>
    <recommendedName>
        <fullName evidence="6">Cutinase</fullName>
    </recommendedName>
</protein>
<evidence type="ECO:0000256" key="1">
    <source>
        <dbReference type="ARBA" id="ARBA00022801"/>
    </source>
</evidence>
<dbReference type="AlphaFoldDB" id="A0A5N5QJI2"/>
<dbReference type="SMART" id="SM01110">
    <property type="entry name" value="Cutinase"/>
    <property type="match status" value="1"/>
</dbReference>
<feature type="chain" id="PRO_5024271682" description="Cutinase" evidence="3">
    <location>
        <begin position="19"/>
        <end position="211"/>
    </location>
</feature>
<dbReference type="InterPro" id="IPR029058">
    <property type="entry name" value="AB_hydrolase_fold"/>
</dbReference>
<accession>A0A5N5QJI2</accession>
<comment type="caution">
    <text evidence="4">The sequence shown here is derived from an EMBL/GenBank/DDBJ whole genome shotgun (WGS) entry which is preliminary data.</text>
</comment>
<sequence length="211" mass="22092">MLFKSFITSLAISTSILAAPVELEVRQPCSDLQLVHLAGTTEVGLGLVGTPLSKALASAVPGTTTHSIPYSTIPEYTVTVSEGASMTASYLKSQAANCPNQRFALSGYSKGVMVLHKTNLDSDVKDKVISVLAFGDPKKIFNDTYAWPINSASVNEAPRDGSTSDQNVASFCNPGDIFCDATGASLPAHLAYGIDGSTDIAANFVKAQISK</sequence>
<evidence type="ECO:0000313" key="4">
    <source>
        <dbReference type="EMBL" id="KAB5591616.1"/>
    </source>
</evidence>
<dbReference type="Proteomes" id="UP000383932">
    <property type="component" value="Unassembled WGS sequence"/>
</dbReference>
<evidence type="ECO:0008006" key="6">
    <source>
        <dbReference type="Google" id="ProtNLM"/>
    </source>
</evidence>